<dbReference type="PRINTS" id="PR00385">
    <property type="entry name" value="P450"/>
</dbReference>
<dbReference type="InterPro" id="IPR001128">
    <property type="entry name" value="Cyt_P450"/>
</dbReference>
<dbReference type="PANTHER" id="PTHR24305:SF223">
    <property type="entry name" value="CYTOCHROME P450-DIT2"/>
    <property type="match status" value="1"/>
</dbReference>
<comment type="cofactor">
    <cofactor evidence="1 7">
        <name>heme</name>
        <dbReference type="ChEBI" id="CHEBI:30413"/>
    </cofactor>
</comment>
<comment type="caution">
    <text evidence="8">The sequence shown here is derived from an EMBL/GenBank/DDBJ whole genome shotgun (WGS) entry which is preliminary data.</text>
</comment>
<evidence type="ECO:0000256" key="5">
    <source>
        <dbReference type="ARBA" id="ARBA00023004"/>
    </source>
</evidence>
<dbReference type="GeneID" id="28849214"/>
<reference evidence="8 9" key="1">
    <citation type="journal article" date="2016" name="PLoS Pathog.">
        <title>Biosynthesis of antibiotic leucinostatins in bio-control fungus Purpureocillium lilacinum and their inhibition on phytophthora revealed by genome mining.</title>
        <authorList>
            <person name="Wang G."/>
            <person name="Liu Z."/>
            <person name="Lin R."/>
            <person name="Li E."/>
            <person name="Mao Z."/>
            <person name="Ling J."/>
            <person name="Yang Y."/>
            <person name="Yin W.B."/>
            <person name="Xie B."/>
        </authorList>
    </citation>
    <scope>NUCLEOTIDE SEQUENCE [LARGE SCALE GENOMIC DNA]</scope>
    <source>
        <strain evidence="8">170</strain>
    </source>
</reference>
<dbReference type="GO" id="GO:0005506">
    <property type="term" value="F:iron ion binding"/>
    <property type="evidence" value="ECO:0007669"/>
    <property type="project" value="InterPro"/>
</dbReference>
<evidence type="ECO:0000256" key="6">
    <source>
        <dbReference type="ARBA" id="ARBA00023033"/>
    </source>
</evidence>
<accession>A0A179FI44</accession>
<dbReference type="InterPro" id="IPR036396">
    <property type="entry name" value="Cyt_P450_sf"/>
</dbReference>
<evidence type="ECO:0000256" key="4">
    <source>
        <dbReference type="ARBA" id="ARBA00022723"/>
    </source>
</evidence>
<dbReference type="AlphaFoldDB" id="A0A179FI44"/>
<dbReference type="SUPFAM" id="SSF48264">
    <property type="entry name" value="Cytochrome P450"/>
    <property type="match status" value="1"/>
</dbReference>
<comment type="similarity">
    <text evidence="2">Belongs to the cytochrome P450 family.</text>
</comment>
<dbReference type="Pfam" id="PF00067">
    <property type="entry name" value="p450"/>
    <property type="match status" value="1"/>
</dbReference>
<dbReference type="Proteomes" id="UP000078397">
    <property type="component" value="Unassembled WGS sequence"/>
</dbReference>
<evidence type="ECO:0000256" key="1">
    <source>
        <dbReference type="ARBA" id="ARBA00001971"/>
    </source>
</evidence>
<dbReference type="EMBL" id="LSBJ02000005">
    <property type="protein sequence ID" value="OAQ64950.2"/>
    <property type="molecule type" value="Genomic_DNA"/>
</dbReference>
<dbReference type="PANTHER" id="PTHR24305">
    <property type="entry name" value="CYTOCHROME P450"/>
    <property type="match status" value="1"/>
</dbReference>
<dbReference type="GO" id="GO:0004497">
    <property type="term" value="F:monooxygenase activity"/>
    <property type="evidence" value="ECO:0007669"/>
    <property type="project" value="UniProtKB-KW"/>
</dbReference>
<keyword evidence="9" id="KW-1185">Reference proteome</keyword>
<dbReference type="PRINTS" id="PR00465">
    <property type="entry name" value="EP450IV"/>
</dbReference>
<evidence type="ECO:0000313" key="8">
    <source>
        <dbReference type="EMBL" id="OAQ64950.2"/>
    </source>
</evidence>
<keyword evidence="6" id="KW-0503">Monooxygenase</keyword>
<protein>
    <submittedName>
        <fullName evidence="8">Cytochrome P450</fullName>
    </submittedName>
</protein>
<keyword evidence="6" id="KW-0560">Oxidoreductase</keyword>
<evidence type="ECO:0000256" key="3">
    <source>
        <dbReference type="ARBA" id="ARBA00022617"/>
    </source>
</evidence>
<keyword evidence="3 7" id="KW-0349">Heme</keyword>
<organism evidence="8 9">
    <name type="scientific">Pochonia chlamydosporia 170</name>
    <dbReference type="NCBI Taxonomy" id="1380566"/>
    <lineage>
        <taxon>Eukaryota</taxon>
        <taxon>Fungi</taxon>
        <taxon>Dikarya</taxon>
        <taxon>Ascomycota</taxon>
        <taxon>Pezizomycotina</taxon>
        <taxon>Sordariomycetes</taxon>
        <taxon>Hypocreomycetidae</taxon>
        <taxon>Hypocreales</taxon>
        <taxon>Clavicipitaceae</taxon>
        <taxon>Pochonia</taxon>
    </lineage>
</organism>
<sequence length="495" mass="56873">MLGLWVVFLFAFPCCIVAYLTFLPKSFPRNIPVAALWPQIYDTIRGLSRVDSYNRRIRPLIEKHGAVAFWRHGQWTVLVTKPAYLVQIFKKTDRTLSKAGHFHRRPGSTNARLFGENIFNCREDLHSTFSKILRPGILRPAPIASMKAKTQQLAMRLLRDQTSEHGGVGTCIRTAVWTWSISLYGEYFLDTELDSLEFTRSSVQQILRTLNCSVIGRFEFLFPLLRHLPWKPHILQRTGSQLRQLELDLLHEVEQRRKMPPSPYSADKVIYLLGRAKDETEISEFHYRSNHKQLFVAGHENVEAVLVSAMLQLAKHQDIQSRLRSAVTQEFPANYSVEDLDRLPLLLAVIYETLRLYPPLWTLTNRRSSEPFILEPDIIIPPNTLVGWHAYGIHTDPLEWGESAGQFNPLRWGANCAAINRTVRAKQTHGAYIPFGMHSRRCLGSGYALTLLKVALCELLRTIEWSLPSEYKMSFSNTPVMRPDDCGFVVRKTMC</sequence>
<dbReference type="KEGG" id="pchm:VFPPC_06131"/>
<dbReference type="GO" id="GO:0020037">
    <property type="term" value="F:heme binding"/>
    <property type="evidence" value="ECO:0007669"/>
    <property type="project" value="InterPro"/>
</dbReference>
<evidence type="ECO:0000256" key="2">
    <source>
        <dbReference type="ARBA" id="ARBA00010617"/>
    </source>
</evidence>
<dbReference type="GO" id="GO:0016705">
    <property type="term" value="F:oxidoreductase activity, acting on paired donors, with incorporation or reduction of molecular oxygen"/>
    <property type="evidence" value="ECO:0007669"/>
    <property type="project" value="InterPro"/>
</dbReference>
<dbReference type="STRING" id="1380566.A0A179FI44"/>
<dbReference type="Gene3D" id="1.10.630.10">
    <property type="entry name" value="Cytochrome P450"/>
    <property type="match status" value="1"/>
</dbReference>
<proteinExistence type="inferred from homology"/>
<dbReference type="RefSeq" id="XP_022284305.1">
    <property type="nucleotide sequence ID" value="XM_022428495.1"/>
</dbReference>
<name>A0A179FI44_METCM</name>
<dbReference type="OrthoDB" id="1470350at2759"/>
<keyword evidence="5 7" id="KW-0408">Iron</keyword>
<keyword evidence="4 7" id="KW-0479">Metal-binding</keyword>
<evidence type="ECO:0000313" key="9">
    <source>
        <dbReference type="Proteomes" id="UP000078397"/>
    </source>
</evidence>
<dbReference type="InterPro" id="IPR002403">
    <property type="entry name" value="Cyt_P450_E_grp-IV"/>
</dbReference>
<feature type="binding site" description="axial binding residue" evidence="7">
    <location>
        <position position="442"/>
    </location>
    <ligand>
        <name>heme</name>
        <dbReference type="ChEBI" id="CHEBI:30413"/>
    </ligand>
    <ligandPart>
        <name>Fe</name>
        <dbReference type="ChEBI" id="CHEBI:18248"/>
    </ligandPart>
</feature>
<gene>
    <name evidence="8" type="ORF">VFPPC_06131</name>
</gene>
<dbReference type="InterPro" id="IPR050121">
    <property type="entry name" value="Cytochrome_P450_monoxygenase"/>
</dbReference>
<evidence type="ECO:0000256" key="7">
    <source>
        <dbReference type="PIRSR" id="PIRSR602403-1"/>
    </source>
</evidence>